<proteinExistence type="predicted"/>
<dbReference type="SUPFAM" id="SSF46689">
    <property type="entry name" value="Homeodomain-like"/>
    <property type="match status" value="1"/>
</dbReference>
<evidence type="ECO:0000256" key="1">
    <source>
        <dbReference type="SAM" id="MobiDB-lite"/>
    </source>
</evidence>
<protein>
    <recommendedName>
        <fullName evidence="2">Myb-like domain-containing protein</fullName>
    </recommendedName>
</protein>
<evidence type="ECO:0000313" key="3">
    <source>
        <dbReference type="EMBL" id="KAK4442154.1"/>
    </source>
</evidence>
<keyword evidence="4" id="KW-1185">Reference proteome</keyword>
<evidence type="ECO:0000259" key="2">
    <source>
        <dbReference type="PROSITE" id="PS50090"/>
    </source>
</evidence>
<feature type="domain" description="Myb-like" evidence="2">
    <location>
        <begin position="71"/>
        <end position="115"/>
    </location>
</feature>
<accession>A0AAV9G0A4</accession>
<dbReference type="AlphaFoldDB" id="A0AAV9G0A4"/>
<reference evidence="3" key="1">
    <citation type="journal article" date="2023" name="Mol. Phylogenet. Evol.">
        <title>Genome-scale phylogeny and comparative genomics of the fungal order Sordariales.</title>
        <authorList>
            <person name="Hensen N."/>
            <person name="Bonometti L."/>
            <person name="Westerberg I."/>
            <person name="Brannstrom I.O."/>
            <person name="Guillou S."/>
            <person name="Cros-Aarteil S."/>
            <person name="Calhoun S."/>
            <person name="Haridas S."/>
            <person name="Kuo A."/>
            <person name="Mondo S."/>
            <person name="Pangilinan J."/>
            <person name="Riley R."/>
            <person name="LaButti K."/>
            <person name="Andreopoulos B."/>
            <person name="Lipzen A."/>
            <person name="Chen C."/>
            <person name="Yan M."/>
            <person name="Daum C."/>
            <person name="Ng V."/>
            <person name="Clum A."/>
            <person name="Steindorff A."/>
            <person name="Ohm R.A."/>
            <person name="Martin F."/>
            <person name="Silar P."/>
            <person name="Natvig D.O."/>
            <person name="Lalanne C."/>
            <person name="Gautier V."/>
            <person name="Ament-Velasquez S.L."/>
            <person name="Kruys A."/>
            <person name="Hutchinson M.I."/>
            <person name="Powell A.J."/>
            <person name="Barry K."/>
            <person name="Miller A.N."/>
            <person name="Grigoriev I.V."/>
            <person name="Debuchy R."/>
            <person name="Gladieux P."/>
            <person name="Hiltunen Thoren M."/>
            <person name="Johannesson H."/>
        </authorList>
    </citation>
    <scope>NUCLEOTIDE SEQUENCE</scope>
    <source>
        <strain evidence="3">PSN243</strain>
    </source>
</reference>
<dbReference type="EMBL" id="MU866029">
    <property type="protein sequence ID" value="KAK4442154.1"/>
    <property type="molecule type" value="Genomic_DNA"/>
</dbReference>
<sequence>MKAAKSNTDSVANARPKFANGRTPLPGHQYPPWWGTKQAATKTGAAAGLATDSGNPAAASGSQRAIVRTTRSGWTDEEARLLFELKDEGKTWREISVRIPRHTKEACLTQYTRLKSRKKKEEQ</sequence>
<comment type="caution">
    <text evidence="3">The sequence shown here is derived from an EMBL/GenBank/DDBJ whole genome shotgun (WGS) entry which is preliminary data.</text>
</comment>
<name>A0AAV9G0A4_9PEZI</name>
<gene>
    <name evidence="3" type="ORF">QBC34DRAFT_387570</name>
</gene>
<dbReference type="SMART" id="SM00717">
    <property type="entry name" value="SANT"/>
    <property type="match status" value="1"/>
</dbReference>
<reference evidence="3" key="2">
    <citation type="submission" date="2023-05" db="EMBL/GenBank/DDBJ databases">
        <authorList>
            <consortium name="Lawrence Berkeley National Laboratory"/>
            <person name="Steindorff A."/>
            <person name="Hensen N."/>
            <person name="Bonometti L."/>
            <person name="Westerberg I."/>
            <person name="Brannstrom I.O."/>
            <person name="Guillou S."/>
            <person name="Cros-Aarteil S."/>
            <person name="Calhoun S."/>
            <person name="Haridas S."/>
            <person name="Kuo A."/>
            <person name="Mondo S."/>
            <person name="Pangilinan J."/>
            <person name="Riley R."/>
            <person name="Labutti K."/>
            <person name="Andreopoulos B."/>
            <person name="Lipzen A."/>
            <person name="Chen C."/>
            <person name="Yanf M."/>
            <person name="Daum C."/>
            <person name="Ng V."/>
            <person name="Clum A."/>
            <person name="Ohm R."/>
            <person name="Martin F."/>
            <person name="Silar P."/>
            <person name="Natvig D."/>
            <person name="Lalanne C."/>
            <person name="Gautier V."/>
            <person name="Ament-Velasquez S.L."/>
            <person name="Kruys A."/>
            <person name="Hutchinson M.I."/>
            <person name="Powell A.J."/>
            <person name="Barry K."/>
            <person name="Miller A.N."/>
            <person name="Grigoriev I.V."/>
            <person name="Debuchy R."/>
            <person name="Gladieux P."/>
            <person name="Thoren M.H."/>
            <person name="Johannesson H."/>
        </authorList>
    </citation>
    <scope>NUCLEOTIDE SEQUENCE</scope>
    <source>
        <strain evidence="3">PSN243</strain>
    </source>
</reference>
<feature type="compositionally biased region" description="Polar residues" evidence="1">
    <location>
        <begin position="1"/>
        <end position="11"/>
    </location>
</feature>
<dbReference type="PROSITE" id="PS50090">
    <property type="entry name" value="MYB_LIKE"/>
    <property type="match status" value="1"/>
</dbReference>
<evidence type="ECO:0000313" key="4">
    <source>
        <dbReference type="Proteomes" id="UP001321760"/>
    </source>
</evidence>
<dbReference type="CDD" id="cd00167">
    <property type="entry name" value="SANT"/>
    <property type="match status" value="1"/>
</dbReference>
<feature type="region of interest" description="Disordered" evidence="1">
    <location>
        <begin position="1"/>
        <end position="32"/>
    </location>
</feature>
<dbReference type="InterPro" id="IPR001005">
    <property type="entry name" value="SANT/Myb"/>
</dbReference>
<dbReference type="Proteomes" id="UP001321760">
    <property type="component" value="Unassembled WGS sequence"/>
</dbReference>
<dbReference type="Gene3D" id="1.10.10.60">
    <property type="entry name" value="Homeodomain-like"/>
    <property type="match status" value="1"/>
</dbReference>
<organism evidence="3 4">
    <name type="scientific">Podospora aff. communis PSN243</name>
    <dbReference type="NCBI Taxonomy" id="3040156"/>
    <lineage>
        <taxon>Eukaryota</taxon>
        <taxon>Fungi</taxon>
        <taxon>Dikarya</taxon>
        <taxon>Ascomycota</taxon>
        <taxon>Pezizomycotina</taxon>
        <taxon>Sordariomycetes</taxon>
        <taxon>Sordariomycetidae</taxon>
        <taxon>Sordariales</taxon>
        <taxon>Podosporaceae</taxon>
        <taxon>Podospora</taxon>
    </lineage>
</organism>
<dbReference type="InterPro" id="IPR009057">
    <property type="entry name" value="Homeodomain-like_sf"/>
</dbReference>